<dbReference type="Gene3D" id="3.40.50.720">
    <property type="entry name" value="NAD(P)-binding Rossmann-like Domain"/>
    <property type="match status" value="1"/>
</dbReference>
<keyword evidence="2" id="KW-0560">Oxidoreductase</keyword>
<dbReference type="GO" id="GO:0009423">
    <property type="term" value="P:chorismate biosynthetic process"/>
    <property type="evidence" value="ECO:0007669"/>
    <property type="project" value="TreeGrafter"/>
</dbReference>
<dbReference type="EMBL" id="SOAG01000018">
    <property type="protein sequence ID" value="TDS56909.1"/>
    <property type="molecule type" value="Genomic_DNA"/>
</dbReference>
<dbReference type="RefSeq" id="WP_133712953.1">
    <property type="nucleotide sequence ID" value="NZ_SOAG01000018.1"/>
</dbReference>
<sequence length="251" mass="28722">MEAQYGLIGKNIEYSFSRNYFNKKFKDAEDSKSIYTNFDLSHISQFTEILNQHNNIKGLNVTIPYKQSIIPYLDSLSKKAKKIGAVNTIRITKNGNLKGYNTDWYGFYHSLKPLLNNKIHKKALILGTGGASKAIEYALQKLNILYLFVSRQEQEGVITYANLTPQIIQEYTIIINTTPLGTFPDTDQYPPIPYSYISKNHIAYDLIYNPEKTVFLHQAEQQGAIISNGYGMLVLQAEKAWKIWNKAFSKD</sequence>
<evidence type="ECO:0000256" key="1">
    <source>
        <dbReference type="ARBA" id="ARBA00004871"/>
    </source>
</evidence>
<dbReference type="GO" id="GO:0005829">
    <property type="term" value="C:cytosol"/>
    <property type="evidence" value="ECO:0007669"/>
    <property type="project" value="TreeGrafter"/>
</dbReference>
<dbReference type="Pfam" id="PF08501">
    <property type="entry name" value="Shikimate_dh_N"/>
    <property type="match status" value="1"/>
</dbReference>
<name>A0A4V3E8B3_9FLAO</name>
<keyword evidence="6" id="KW-1185">Reference proteome</keyword>
<keyword evidence="3" id="KW-0057">Aromatic amino acid biosynthesis</keyword>
<accession>A0A4V3E8B3</accession>
<dbReference type="PANTHER" id="PTHR21089:SF1">
    <property type="entry name" value="BIFUNCTIONAL 3-DEHYDROQUINATE DEHYDRATASE_SHIKIMATE DEHYDROGENASE, CHLOROPLASTIC"/>
    <property type="match status" value="1"/>
</dbReference>
<evidence type="ECO:0000259" key="4">
    <source>
        <dbReference type="Pfam" id="PF08501"/>
    </source>
</evidence>
<dbReference type="GO" id="GO:0009073">
    <property type="term" value="P:aromatic amino acid family biosynthetic process"/>
    <property type="evidence" value="ECO:0007669"/>
    <property type="project" value="UniProtKB-KW"/>
</dbReference>
<reference evidence="5 6" key="1">
    <citation type="submission" date="2019-03" db="EMBL/GenBank/DDBJ databases">
        <title>Genomic Encyclopedia of Archaeal and Bacterial Type Strains, Phase II (KMG-II): from individual species to whole genera.</title>
        <authorList>
            <person name="Goeker M."/>
        </authorList>
    </citation>
    <scope>NUCLEOTIDE SEQUENCE [LARGE SCALE GENOMIC DNA]</scope>
    <source>
        <strain evidence="5 6">DSM 28213</strain>
    </source>
</reference>
<dbReference type="GO" id="GO:0050661">
    <property type="term" value="F:NADP binding"/>
    <property type="evidence" value="ECO:0007669"/>
    <property type="project" value="TreeGrafter"/>
</dbReference>
<protein>
    <submittedName>
        <fullName evidence="5">Shikimate dehydrogenase</fullName>
    </submittedName>
</protein>
<evidence type="ECO:0000256" key="2">
    <source>
        <dbReference type="ARBA" id="ARBA00023002"/>
    </source>
</evidence>
<dbReference type="AlphaFoldDB" id="A0A4V3E8B3"/>
<dbReference type="Proteomes" id="UP000295215">
    <property type="component" value="Unassembled WGS sequence"/>
</dbReference>
<feature type="domain" description="Shikimate dehydrogenase substrate binding N-terminal" evidence="4">
    <location>
        <begin position="7"/>
        <end position="89"/>
    </location>
</feature>
<dbReference type="GO" id="GO:0004764">
    <property type="term" value="F:shikimate 3-dehydrogenase (NADP+) activity"/>
    <property type="evidence" value="ECO:0007669"/>
    <property type="project" value="InterPro"/>
</dbReference>
<evidence type="ECO:0000313" key="6">
    <source>
        <dbReference type="Proteomes" id="UP000295215"/>
    </source>
</evidence>
<dbReference type="SUPFAM" id="SSF53223">
    <property type="entry name" value="Aminoacid dehydrogenase-like, N-terminal domain"/>
    <property type="match status" value="1"/>
</dbReference>
<dbReference type="InterPro" id="IPR036291">
    <property type="entry name" value="NAD(P)-bd_dom_sf"/>
</dbReference>
<organism evidence="5 6">
    <name type="scientific">Myroides indicus</name>
    <dbReference type="NCBI Taxonomy" id="1323422"/>
    <lineage>
        <taxon>Bacteria</taxon>
        <taxon>Pseudomonadati</taxon>
        <taxon>Bacteroidota</taxon>
        <taxon>Flavobacteriia</taxon>
        <taxon>Flavobacteriales</taxon>
        <taxon>Flavobacteriaceae</taxon>
        <taxon>Myroides</taxon>
    </lineage>
</organism>
<proteinExistence type="predicted"/>
<dbReference type="InterPro" id="IPR013708">
    <property type="entry name" value="Shikimate_DH-bd_N"/>
</dbReference>
<evidence type="ECO:0000256" key="3">
    <source>
        <dbReference type="ARBA" id="ARBA00023141"/>
    </source>
</evidence>
<dbReference type="CDD" id="cd01065">
    <property type="entry name" value="NAD_bind_Shikimate_DH"/>
    <property type="match status" value="1"/>
</dbReference>
<dbReference type="Gene3D" id="3.40.50.10860">
    <property type="entry name" value="Leucine Dehydrogenase, chain A, domain 1"/>
    <property type="match status" value="1"/>
</dbReference>
<dbReference type="InterPro" id="IPR046346">
    <property type="entry name" value="Aminoacid_DH-like_N_sf"/>
</dbReference>
<gene>
    <name evidence="5" type="ORF">C8P70_11858</name>
</gene>
<comment type="pathway">
    <text evidence="1">Metabolic intermediate biosynthesis; chorismate biosynthesis; chorismate from D-erythrose 4-phosphate and phosphoenolpyruvate: step 4/7.</text>
</comment>
<dbReference type="PANTHER" id="PTHR21089">
    <property type="entry name" value="SHIKIMATE DEHYDROGENASE"/>
    <property type="match status" value="1"/>
</dbReference>
<dbReference type="OrthoDB" id="9792692at2"/>
<keyword evidence="3" id="KW-0028">Amino-acid biosynthesis</keyword>
<dbReference type="InterPro" id="IPR022893">
    <property type="entry name" value="Shikimate_DH_fam"/>
</dbReference>
<evidence type="ECO:0000313" key="5">
    <source>
        <dbReference type="EMBL" id="TDS56909.1"/>
    </source>
</evidence>
<comment type="caution">
    <text evidence="5">The sequence shown here is derived from an EMBL/GenBank/DDBJ whole genome shotgun (WGS) entry which is preliminary data.</text>
</comment>
<dbReference type="GO" id="GO:0019632">
    <property type="term" value="P:shikimate metabolic process"/>
    <property type="evidence" value="ECO:0007669"/>
    <property type="project" value="TreeGrafter"/>
</dbReference>
<dbReference type="SUPFAM" id="SSF51735">
    <property type="entry name" value="NAD(P)-binding Rossmann-fold domains"/>
    <property type="match status" value="1"/>
</dbReference>